<protein>
    <submittedName>
        <fullName evidence="3">Endonuclease/exonuclease/phosphatase family protein</fullName>
    </submittedName>
</protein>
<keyword evidence="1" id="KW-0472">Membrane</keyword>
<dbReference type="InterPro" id="IPR036691">
    <property type="entry name" value="Endo/exonu/phosph_ase_sf"/>
</dbReference>
<reference evidence="4" key="1">
    <citation type="submission" date="2023-07" db="EMBL/GenBank/DDBJ databases">
        <title>Chryseobacterium sp. strain PBS4-4 Genome sequencing and assembly.</title>
        <authorList>
            <person name="Jung Y."/>
        </authorList>
    </citation>
    <scope>NUCLEOTIDE SEQUENCE [LARGE SCALE GENOMIC DNA]</scope>
    <source>
        <strain evidence="4">PBS4-4</strain>
    </source>
</reference>
<evidence type="ECO:0000313" key="4">
    <source>
        <dbReference type="Proteomes" id="UP001208649"/>
    </source>
</evidence>
<gene>
    <name evidence="3" type="ORF">NZ698_09615</name>
</gene>
<keyword evidence="4" id="KW-1185">Reference proteome</keyword>
<dbReference type="SUPFAM" id="SSF56219">
    <property type="entry name" value="DNase I-like"/>
    <property type="match status" value="1"/>
</dbReference>
<dbReference type="PANTHER" id="PTHR14859:SF1">
    <property type="entry name" value="PGAP2-INTERACTING PROTEIN"/>
    <property type="match status" value="1"/>
</dbReference>
<keyword evidence="3" id="KW-0378">Hydrolase</keyword>
<dbReference type="RefSeq" id="WP_263002898.1">
    <property type="nucleotide sequence ID" value="NZ_JAOTEM010000002.1"/>
</dbReference>
<keyword evidence="3" id="KW-0255">Endonuclease</keyword>
<dbReference type="InterPro" id="IPR005135">
    <property type="entry name" value="Endo/exonuclease/phosphatase"/>
</dbReference>
<evidence type="ECO:0000256" key="1">
    <source>
        <dbReference type="SAM" id="Phobius"/>
    </source>
</evidence>
<proteinExistence type="predicted"/>
<dbReference type="Proteomes" id="UP001208649">
    <property type="component" value="Unassembled WGS sequence"/>
</dbReference>
<keyword evidence="1" id="KW-1133">Transmembrane helix</keyword>
<feature type="transmembrane region" description="Helical" evidence="1">
    <location>
        <begin position="22"/>
        <end position="45"/>
    </location>
</feature>
<feature type="transmembrane region" description="Helical" evidence="1">
    <location>
        <begin position="81"/>
        <end position="100"/>
    </location>
</feature>
<name>A0ABT2W5H4_9FLAO</name>
<dbReference type="InterPro" id="IPR051916">
    <property type="entry name" value="GPI-anchor_lipid_remodeler"/>
</dbReference>
<comment type="caution">
    <text evidence="3">The sequence shown here is derived from an EMBL/GenBank/DDBJ whole genome shotgun (WGS) entry which is preliminary data.</text>
</comment>
<dbReference type="PANTHER" id="PTHR14859">
    <property type="entry name" value="CALCOFLUOR WHITE HYPERSENSITIVE PROTEIN PRECURSOR"/>
    <property type="match status" value="1"/>
</dbReference>
<dbReference type="CDD" id="cd09084">
    <property type="entry name" value="EEP-2"/>
    <property type="match status" value="1"/>
</dbReference>
<keyword evidence="3" id="KW-0540">Nuclease</keyword>
<organism evidence="3 4">
    <name type="scientific">Chryseobacterium edaphi</name>
    <dbReference type="NCBI Taxonomy" id="2976532"/>
    <lineage>
        <taxon>Bacteria</taxon>
        <taxon>Pseudomonadati</taxon>
        <taxon>Bacteroidota</taxon>
        <taxon>Flavobacteriia</taxon>
        <taxon>Flavobacteriales</taxon>
        <taxon>Weeksellaceae</taxon>
        <taxon>Chryseobacterium group</taxon>
        <taxon>Chryseobacterium</taxon>
    </lineage>
</organism>
<keyword evidence="1" id="KW-0812">Transmembrane</keyword>
<feature type="transmembrane region" description="Helical" evidence="1">
    <location>
        <begin position="57"/>
        <end position="76"/>
    </location>
</feature>
<dbReference type="EMBL" id="JAOTEM010000002">
    <property type="protein sequence ID" value="MCU7617455.1"/>
    <property type="molecule type" value="Genomic_DNA"/>
</dbReference>
<dbReference type="GO" id="GO:0004519">
    <property type="term" value="F:endonuclease activity"/>
    <property type="evidence" value="ECO:0007669"/>
    <property type="project" value="UniProtKB-KW"/>
</dbReference>
<evidence type="ECO:0000313" key="3">
    <source>
        <dbReference type="EMBL" id="MCU7617455.1"/>
    </source>
</evidence>
<evidence type="ECO:0000259" key="2">
    <source>
        <dbReference type="Pfam" id="PF03372"/>
    </source>
</evidence>
<dbReference type="Pfam" id="PF03372">
    <property type="entry name" value="Exo_endo_phos"/>
    <property type="match status" value="1"/>
</dbReference>
<feature type="domain" description="Endonuclease/exonuclease/phosphatase" evidence="2">
    <location>
        <begin position="118"/>
        <end position="335"/>
    </location>
</feature>
<dbReference type="Gene3D" id="3.60.10.10">
    <property type="entry name" value="Endonuclease/exonuclease/phosphatase"/>
    <property type="match status" value="1"/>
</dbReference>
<accession>A0ABT2W5H4</accession>
<sequence length="345" mass="40116">MTHVLGRIFVAKNADQSSMKRAYVFLIFHIILFVLLLSTFANAWITPHHFSELNLLSLGFPYLLLLHLIFTLIWILKRKKIAIVFVCSTFIFYNPVRRWVNFTPQQISQSNQNDIKVLTYNVKYGSAGWPTVKKYITDQNADIILVQEKDTARELRKDLVKYPSVILKTKHKILRQKDLFDDHSKGNSFYADVEINGKIVRVINVYLEPFRLNKNMLGIEDKNCKKEEKNKIAALFSRLLPTFKTHEDQVRKIRKAVDRSPYPVILAGDFNSVPNSWEYYNLGKNLDDAFVESGNGSSTSFHDYKFPLRIDYIFTSRGIKALSYKVDYSVKLSDHYPVIAEFLLN</sequence>